<dbReference type="EMBL" id="CP054021">
    <property type="protein sequence ID" value="QKK18994.1"/>
    <property type="molecule type" value="Genomic_DNA"/>
</dbReference>
<evidence type="ECO:0000313" key="2">
    <source>
        <dbReference type="Proteomes" id="UP000305673"/>
    </source>
</evidence>
<protein>
    <submittedName>
        <fullName evidence="1">Uncharacterized protein</fullName>
    </submittedName>
</protein>
<organism evidence="1 2">
    <name type="scientific">Rhizobium indicum</name>
    <dbReference type="NCBI Taxonomy" id="2583231"/>
    <lineage>
        <taxon>Bacteria</taxon>
        <taxon>Pseudomonadati</taxon>
        <taxon>Pseudomonadota</taxon>
        <taxon>Alphaproteobacteria</taxon>
        <taxon>Hyphomicrobiales</taxon>
        <taxon>Rhizobiaceae</taxon>
        <taxon>Rhizobium/Agrobacterium group</taxon>
        <taxon>Rhizobium</taxon>
    </lineage>
</organism>
<accession>A0ABX6PIR8</accession>
<evidence type="ECO:0000313" key="1">
    <source>
        <dbReference type="EMBL" id="QKK18994.1"/>
    </source>
</evidence>
<sequence length="54" mass="5703">MTFEKRLGGNGAALHRAFLVHSGHHTVEPVPLIVDRRIGRGTGQLVAGVAICVS</sequence>
<reference evidence="1 2" key="1">
    <citation type="submission" date="2020-05" db="EMBL/GenBank/DDBJ databases">
        <title>Genome sequences of pea root nodulating Rhizobium spp.</title>
        <authorList>
            <person name="Rahi P."/>
        </authorList>
    </citation>
    <scope>NUCLEOTIDE SEQUENCE [LARGE SCALE GENOMIC DNA]</scope>
    <source>
        <strain evidence="2">JKLM 12A2</strain>
    </source>
</reference>
<dbReference type="Proteomes" id="UP000305673">
    <property type="component" value="Chromosome"/>
</dbReference>
<name>A0ABX6PIR8_9HYPH</name>
<dbReference type="RefSeq" id="WP_173883624.1">
    <property type="nucleotide sequence ID" value="NZ_CP054021.1"/>
</dbReference>
<proteinExistence type="predicted"/>
<gene>
    <name evidence="1" type="ORF">FFM53_022155</name>
</gene>
<keyword evidence="2" id="KW-1185">Reference proteome</keyword>